<dbReference type="EMBL" id="OM869638">
    <property type="protein sequence ID" value="UPW41624.1"/>
    <property type="molecule type" value="Genomic_DNA"/>
</dbReference>
<name>A0A976R7A0_9VIRU</name>
<protein>
    <submittedName>
        <fullName evidence="2">Replication initiator protein</fullName>
    </submittedName>
</protein>
<dbReference type="Pfam" id="PF23343">
    <property type="entry name" value="REP_ORF2-G2P"/>
    <property type="match status" value="1"/>
</dbReference>
<organism evidence="2">
    <name type="scientific">Peromfec virus RodF8_38</name>
    <dbReference type="NCBI Taxonomy" id="2929373"/>
    <lineage>
        <taxon>Viruses</taxon>
        <taxon>Monodnaviria</taxon>
        <taxon>Sangervirae</taxon>
        <taxon>Phixviricota</taxon>
        <taxon>Malgrandaviricetes</taxon>
        <taxon>Petitvirales</taxon>
        <taxon>Microviridae</taxon>
    </lineage>
</organism>
<reference evidence="2" key="1">
    <citation type="submission" date="2022-02" db="EMBL/GenBank/DDBJ databases">
        <title>Towards deciphering the DNA virus diversity associated with rodent species in the families Cricetidae and Heteromyidae.</title>
        <authorList>
            <person name="Lund M."/>
            <person name="Larsen B.B."/>
            <person name="Gryseels S."/>
            <person name="Kraberger S."/>
            <person name="Rowsey D.M."/>
            <person name="Steger L."/>
            <person name="Yule K.M."/>
            <person name="Upham N.S."/>
            <person name="Worobey M."/>
            <person name="Van Doorslaer K."/>
            <person name="Varsani A."/>
        </authorList>
    </citation>
    <scope>NUCLEOTIDE SEQUENCE</scope>
    <source>
        <strain evidence="2">NeonRodF8_38</strain>
    </source>
</reference>
<proteinExistence type="predicted"/>
<dbReference type="InterPro" id="IPR056906">
    <property type="entry name" value="ORF2/G2P_dom"/>
</dbReference>
<sequence>MCLFPLPNLQVNGLAFRKGVTEFSCGACPECMQKRSSMHALTAVYESRAHAHNCMITLTYDTFVRDSKGNIVYSNGKPLENPVDPDLKVNKRDVQLFVKRLRRYISYHYPNNEKIKYRICAEYGSRTHRAHYHALIFGFDFPDRHFYKKSSRGNPIYMSDVLTKLWTHGICTVDSISVRSSVARYCSKYMAKSRSDETFMLSSQSIGIDELYKDFNGKSYIIDGRQYPVPRLVWQRYIMDKYRPYGFDMSPKYVNKFNGDIPNFKAYKKAVLRRSVYRAVRDSDPIYSQYLDYWKFHGEVYSSLRPSVLTRINLLPDNKYHFYKVAARKCLSERSFAPVFAPGSNCVSAYYRHYEYRCRELGIIPFDYKSLAPLTCLNRASDTKFKVYQTRSDAFMYPVGDKYLKLKLVKDVPPKFIQEDLQLTLDI</sequence>
<evidence type="ECO:0000313" key="2">
    <source>
        <dbReference type="EMBL" id="UPW41624.1"/>
    </source>
</evidence>
<feature type="domain" description="Replication-associated protein ORF2/G2P" evidence="1">
    <location>
        <begin position="53"/>
        <end position="193"/>
    </location>
</feature>
<evidence type="ECO:0000259" key="1">
    <source>
        <dbReference type="Pfam" id="PF23343"/>
    </source>
</evidence>
<accession>A0A976R7A0</accession>